<keyword evidence="12" id="KW-1185">Reference proteome</keyword>
<feature type="signal peptide" evidence="10">
    <location>
        <begin position="1"/>
        <end position="22"/>
    </location>
</feature>
<comment type="subcellular location">
    <subcellularLocation>
        <location evidence="1">Membrane</location>
    </subcellularLocation>
</comment>
<feature type="domain" description="Cadherin" evidence="11">
    <location>
        <begin position="493"/>
        <end position="587"/>
    </location>
</feature>
<organism evidence="12 13">
    <name type="scientific">Crassostrea virginica</name>
    <name type="common">Eastern oyster</name>
    <dbReference type="NCBI Taxonomy" id="6565"/>
    <lineage>
        <taxon>Eukaryota</taxon>
        <taxon>Metazoa</taxon>
        <taxon>Spiralia</taxon>
        <taxon>Lophotrochozoa</taxon>
        <taxon>Mollusca</taxon>
        <taxon>Bivalvia</taxon>
        <taxon>Autobranchia</taxon>
        <taxon>Pteriomorphia</taxon>
        <taxon>Ostreida</taxon>
        <taxon>Ostreoidea</taxon>
        <taxon>Ostreidae</taxon>
        <taxon>Crassostrea</taxon>
    </lineage>
</organism>
<dbReference type="PROSITE" id="PS00232">
    <property type="entry name" value="CADHERIN_1"/>
    <property type="match status" value="1"/>
</dbReference>
<keyword evidence="2 9" id="KW-0812">Transmembrane</keyword>
<dbReference type="KEGG" id="cvn:111125243"/>
<feature type="transmembrane region" description="Helical" evidence="9">
    <location>
        <begin position="814"/>
        <end position="834"/>
    </location>
</feature>
<dbReference type="OrthoDB" id="6086648at2759"/>
<dbReference type="InterPro" id="IPR015919">
    <property type="entry name" value="Cadherin-like_sf"/>
</dbReference>
<feature type="compositionally biased region" description="Basic and acidic residues" evidence="8">
    <location>
        <begin position="845"/>
        <end position="863"/>
    </location>
</feature>
<feature type="region of interest" description="Disordered" evidence="8">
    <location>
        <begin position="845"/>
        <end position="866"/>
    </location>
</feature>
<feature type="domain" description="Cadherin" evidence="11">
    <location>
        <begin position="588"/>
        <end position="692"/>
    </location>
</feature>
<dbReference type="RefSeq" id="XP_022324540.1">
    <property type="nucleotide sequence ID" value="XM_022468832.1"/>
</dbReference>
<protein>
    <submittedName>
        <fullName evidence="13">Protocadherin Fat 4-like isoform X1</fullName>
    </submittedName>
</protein>
<reference evidence="12" key="1">
    <citation type="submission" date="2024-06" db="UniProtKB">
        <authorList>
            <consortium name="RefSeq"/>
        </authorList>
    </citation>
    <scope>NUCLEOTIDE SEQUENCE [LARGE SCALE GENOMIC DNA]</scope>
</reference>
<dbReference type="AlphaFoldDB" id="A0A8B8DA59"/>
<keyword evidence="3" id="KW-0677">Repeat</keyword>
<evidence type="ECO:0000256" key="3">
    <source>
        <dbReference type="ARBA" id="ARBA00022737"/>
    </source>
</evidence>
<evidence type="ECO:0000256" key="10">
    <source>
        <dbReference type="SAM" id="SignalP"/>
    </source>
</evidence>
<evidence type="ECO:0000256" key="4">
    <source>
        <dbReference type="ARBA" id="ARBA00022837"/>
    </source>
</evidence>
<dbReference type="SUPFAM" id="SSF49313">
    <property type="entry name" value="Cadherin-like"/>
    <property type="match status" value="4"/>
</dbReference>
<evidence type="ECO:0000313" key="12">
    <source>
        <dbReference type="Proteomes" id="UP000694844"/>
    </source>
</evidence>
<feature type="chain" id="PRO_5034647206" evidence="10">
    <location>
        <begin position="23"/>
        <end position="927"/>
    </location>
</feature>
<dbReference type="CDD" id="cd11304">
    <property type="entry name" value="Cadherin_repeat"/>
    <property type="match status" value="3"/>
</dbReference>
<gene>
    <name evidence="13" type="primary">LOC111125243</name>
</gene>
<evidence type="ECO:0000256" key="2">
    <source>
        <dbReference type="ARBA" id="ARBA00022692"/>
    </source>
</evidence>
<dbReference type="SMART" id="SM00112">
    <property type="entry name" value="CA"/>
    <property type="match status" value="4"/>
</dbReference>
<evidence type="ECO:0000256" key="6">
    <source>
        <dbReference type="ARBA" id="ARBA00023136"/>
    </source>
</evidence>
<accession>A0A8B8DA59</accession>
<evidence type="ECO:0000256" key="5">
    <source>
        <dbReference type="ARBA" id="ARBA00022989"/>
    </source>
</evidence>
<dbReference type="Gene3D" id="2.60.40.60">
    <property type="entry name" value="Cadherins"/>
    <property type="match status" value="4"/>
</dbReference>
<evidence type="ECO:0000256" key="9">
    <source>
        <dbReference type="SAM" id="Phobius"/>
    </source>
</evidence>
<dbReference type="InterPro" id="IPR002126">
    <property type="entry name" value="Cadherin-like_dom"/>
</dbReference>
<dbReference type="PANTHER" id="PTHR24026:SF126">
    <property type="entry name" value="PROTOCADHERIN FAT 4"/>
    <property type="match status" value="1"/>
</dbReference>
<dbReference type="InterPro" id="IPR020894">
    <property type="entry name" value="Cadherin_CS"/>
</dbReference>
<dbReference type="GO" id="GO:0005509">
    <property type="term" value="F:calcium ion binding"/>
    <property type="evidence" value="ECO:0007669"/>
    <property type="project" value="UniProtKB-UniRule"/>
</dbReference>
<dbReference type="GO" id="GO:0007156">
    <property type="term" value="P:homophilic cell adhesion via plasma membrane adhesion molecules"/>
    <property type="evidence" value="ECO:0007669"/>
    <property type="project" value="InterPro"/>
</dbReference>
<dbReference type="GO" id="GO:0005886">
    <property type="term" value="C:plasma membrane"/>
    <property type="evidence" value="ECO:0007669"/>
    <property type="project" value="UniProtKB-SubCell"/>
</dbReference>
<dbReference type="PANTHER" id="PTHR24026">
    <property type="entry name" value="FAT ATYPICAL CADHERIN-RELATED"/>
    <property type="match status" value="1"/>
</dbReference>
<name>A0A8B8DA59_CRAVI</name>
<keyword evidence="5 9" id="KW-1133">Transmembrane helix</keyword>
<dbReference type="Proteomes" id="UP000694844">
    <property type="component" value="Chromosome 1"/>
</dbReference>
<dbReference type="GeneID" id="111125243"/>
<feature type="compositionally biased region" description="Basic and acidic residues" evidence="8">
    <location>
        <begin position="885"/>
        <end position="916"/>
    </location>
</feature>
<reference evidence="13" key="2">
    <citation type="submission" date="2025-08" db="UniProtKB">
        <authorList>
            <consortium name="RefSeq"/>
        </authorList>
    </citation>
    <scope>IDENTIFICATION</scope>
    <source>
        <tissue evidence="13">Whole sample</tissue>
    </source>
</reference>
<feature type="domain" description="Cadherin" evidence="11">
    <location>
        <begin position="693"/>
        <end position="806"/>
    </location>
</feature>
<keyword evidence="4 7" id="KW-0106">Calcium</keyword>
<evidence type="ECO:0000259" key="11">
    <source>
        <dbReference type="PROSITE" id="PS50268"/>
    </source>
</evidence>
<dbReference type="PROSITE" id="PS50268">
    <property type="entry name" value="CADHERIN_2"/>
    <property type="match status" value="3"/>
</dbReference>
<evidence type="ECO:0000313" key="13">
    <source>
        <dbReference type="RefSeq" id="XP_022324540.1"/>
    </source>
</evidence>
<sequence>MDLLRALFSVIFSTCLFRETLSADCGTTTVGFGTSTTTQTPTNDAGKTIFIQDGSFEFTCCGVIKRWTFVVKSAGTVKFQVWRYSNTYTVVGENTFTVPAGAVNELIEFEVPETERITVKDNDRFGWQGDFIAYSDSVGTYPDGIKIRNQVYNIGQSFNFQSMANTFNNRAYAVTATTANSANPYFFNLPQTIHVYDHIAIGTTIFTVSAKDDDYDYGGISLTLPTSSSYFTITTNTITTSASISSLTGTSQALSVKAEDSCGKFSSSTLTIVIRNQIPVITSLPTTYEIDETHTSSSLIHSLGVTDGEPISCTVTSTSPAGGPFTAKEITSGSGNFGVYTNANPMLDFDTTKRFDVYVRCSDNKNYDEEQLIVIVKKNAIPDFTNLPKHVEKDQQTTSNNVILDTVSVTDTDGLTFTYTCDPASCPISIASNGRITSTSAFSSVFTPGYDVTIAVNDGHTTVGGKLWSIHIKDVNDKPQFSNVHGSLGVFGVEENTPIGTTVYVVSATDIDPGDTLTYSWSSFPTAGLSFFELGASTGIIKTKANLDYDTMGSTSFRFTISVTDSKDTASATITVNVININEAPSFGHTSYSVSGDEDVAGTKLSTPGFAVTEPDSGDTKYYFMDCGGYDTNFFEMDSANGDVYLGRDFDRDAGHPETTACKVTVRDTGGLTGTTSLTVTIDDINDNTPRFEVPVFTFYLDPTDPVGTRLGNVTLAATDNDITPAYSGVTYSVDMTAFGNDYFTVDGEGNVTVNRDLSSKFSQMEIINFKIVARDLGGLSGTATISIIFPETTTTSTTTTEQPHVFWADPLNVVWLEFGFAALAALIVFIVVISIKHCPGCSKADRVKNRGKPLEDTTDKSRLIRTPKSKLRSINHLIGAFSTGKKEAEKATTKGDQKKSNERGDDSKDQNGTETKKKKMISVNNK</sequence>
<evidence type="ECO:0000256" key="8">
    <source>
        <dbReference type="SAM" id="MobiDB-lite"/>
    </source>
</evidence>
<keyword evidence="6 9" id="KW-0472">Membrane</keyword>
<dbReference type="PRINTS" id="PR00205">
    <property type="entry name" value="CADHERIN"/>
</dbReference>
<feature type="region of interest" description="Disordered" evidence="8">
    <location>
        <begin position="880"/>
        <end position="927"/>
    </location>
</feature>
<evidence type="ECO:0000256" key="7">
    <source>
        <dbReference type="PROSITE-ProRule" id="PRU00043"/>
    </source>
</evidence>
<proteinExistence type="predicted"/>
<evidence type="ECO:0000256" key="1">
    <source>
        <dbReference type="ARBA" id="ARBA00004370"/>
    </source>
</evidence>
<dbReference type="Pfam" id="PF00028">
    <property type="entry name" value="Cadherin"/>
    <property type="match status" value="1"/>
</dbReference>
<keyword evidence="10" id="KW-0732">Signal</keyword>